<reference evidence="1 2" key="1">
    <citation type="submission" date="2016-07" db="EMBL/GenBank/DDBJ databases">
        <title>Complete genome sequence of the Lentzea guizhouensis DHS C013.</title>
        <authorList>
            <person name="Cao C."/>
        </authorList>
    </citation>
    <scope>NUCLEOTIDE SEQUENCE [LARGE SCALE GENOMIC DNA]</scope>
    <source>
        <strain evidence="1 2">DHS C013</strain>
    </source>
</reference>
<evidence type="ECO:0000313" key="2">
    <source>
        <dbReference type="Proteomes" id="UP000093053"/>
    </source>
</evidence>
<dbReference type="KEGG" id="led:BBK82_11040"/>
<dbReference type="EMBL" id="CP016793">
    <property type="protein sequence ID" value="ANZ36520.1"/>
    <property type="molecule type" value="Genomic_DNA"/>
</dbReference>
<dbReference type="RefSeq" id="WP_065914922.1">
    <property type="nucleotide sequence ID" value="NZ_CP016793.1"/>
</dbReference>
<protein>
    <recommendedName>
        <fullName evidence="3">DUF4157 domain-containing protein</fullName>
    </recommendedName>
</protein>
<accession>A0A1B2HFN5</accession>
<dbReference type="AlphaFoldDB" id="A0A1B2HFN5"/>
<evidence type="ECO:0008006" key="3">
    <source>
        <dbReference type="Google" id="ProtNLM"/>
    </source>
</evidence>
<organism evidence="1 2">
    <name type="scientific">Lentzea guizhouensis</name>
    <dbReference type="NCBI Taxonomy" id="1586287"/>
    <lineage>
        <taxon>Bacteria</taxon>
        <taxon>Bacillati</taxon>
        <taxon>Actinomycetota</taxon>
        <taxon>Actinomycetes</taxon>
        <taxon>Pseudonocardiales</taxon>
        <taxon>Pseudonocardiaceae</taxon>
        <taxon>Lentzea</taxon>
    </lineage>
</organism>
<evidence type="ECO:0000313" key="1">
    <source>
        <dbReference type="EMBL" id="ANZ36520.1"/>
    </source>
</evidence>
<name>A0A1B2HFN5_9PSEU</name>
<proteinExistence type="predicted"/>
<dbReference type="OrthoDB" id="9204728at2"/>
<gene>
    <name evidence="1" type="ORF">BBK82_11040</name>
</gene>
<sequence>MVFRPTYRRKLESHELDIAHKVFGDALDTSFLRLAEGGVLGSFGVARTLPRLVTFPRGILTNPQNRARYERWLVHELTHAYQYQHGRSILSLLPTAFAGFFMKGLYDYGGVEGLRGKTFADFNSEQQANIMADYYYLSTYEPDRDISAYQPYVDFVRSQVR</sequence>
<keyword evidence="2" id="KW-1185">Reference proteome</keyword>
<dbReference type="STRING" id="1586287.BBK82_11040"/>
<dbReference type="Proteomes" id="UP000093053">
    <property type="component" value="Chromosome"/>
</dbReference>